<dbReference type="AlphaFoldDB" id="A0A0G1TW38"/>
<evidence type="ECO:0000313" key="2">
    <source>
        <dbReference type="Proteomes" id="UP000034739"/>
    </source>
</evidence>
<evidence type="ECO:0000313" key="1">
    <source>
        <dbReference type="EMBL" id="KKU86051.1"/>
    </source>
</evidence>
<gene>
    <name evidence="1" type="ORF">UY16_C0063G0004</name>
</gene>
<accession>A0A0G1TW38</accession>
<proteinExistence type="predicted"/>
<organism evidence="1 2">
    <name type="scientific">Candidatus Gottesmanbacteria bacterium GW2011_GWA2_47_9</name>
    <dbReference type="NCBI Taxonomy" id="1618445"/>
    <lineage>
        <taxon>Bacteria</taxon>
        <taxon>Candidatus Gottesmaniibacteriota</taxon>
    </lineage>
</organism>
<reference evidence="1 2" key="1">
    <citation type="journal article" date="2015" name="Nature">
        <title>rRNA introns, odd ribosomes, and small enigmatic genomes across a large radiation of phyla.</title>
        <authorList>
            <person name="Brown C.T."/>
            <person name="Hug L.A."/>
            <person name="Thomas B.C."/>
            <person name="Sharon I."/>
            <person name="Castelle C.J."/>
            <person name="Singh A."/>
            <person name="Wilkins M.J."/>
            <person name="Williams K.H."/>
            <person name="Banfield J.F."/>
        </authorList>
    </citation>
    <scope>NUCLEOTIDE SEQUENCE [LARGE SCALE GENOMIC DNA]</scope>
</reference>
<dbReference type="Proteomes" id="UP000034739">
    <property type="component" value="Unassembled WGS sequence"/>
</dbReference>
<name>A0A0G1TW38_9BACT</name>
<protein>
    <submittedName>
        <fullName evidence="1">Uncharacterized protein</fullName>
    </submittedName>
</protein>
<sequence length="397" mass="41290">MKATKAGPTIGKAMEDFDGTSTIVALGTEDAKVILEGSANATETDRIPSETEGDSIAALQNDSFADLNRGIGVIMAFINTSYSGGELTMEGWLDDSHQKTASDEAVIGDLAKLGGTPNLRTDSLISQFLDLVKRGVDPTGIEPVRPEFLGPAPKPGGPTPTTIIASASAWVQEHWESLGKFNTDLVRQGPTLSVDVLSPIATDSAGLAVRLGDGQTFGIYNKEASPSALFDAFGNATLSGELTASTVQATQASISGTLYADRIVTRFGEVADATSLRDLDERLASASSVLAQFIARPEERELKFATTETTPDATSSALLALLEADASHLEGESNFLHLPGEENADTLTLKSNVAILGATTLGQTTIAGGLMVDGAIQISSLGGIETFSGRPRKSGDA</sequence>
<dbReference type="EMBL" id="LCOY01000063">
    <property type="protein sequence ID" value="KKU86051.1"/>
    <property type="molecule type" value="Genomic_DNA"/>
</dbReference>
<comment type="caution">
    <text evidence="1">The sequence shown here is derived from an EMBL/GenBank/DDBJ whole genome shotgun (WGS) entry which is preliminary data.</text>
</comment>